<feature type="domain" description="DUF7356" evidence="4">
    <location>
        <begin position="94"/>
        <end position="193"/>
    </location>
</feature>
<dbReference type="InterPro" id="IPR055780">
    <property type="entry name" value="DUF7356"/>
</dbReference>
<dbReference type="AlphaFoldDB" id="A0AAD5WAL5"/>
<keyword evidence="2" id="KW-0472">Membrane</keyword>
<dbReference type="PANTHER" id="PTHR34200:SF8">
    <property type="entry name" value="TRANSMEMBRANE PROTEIN"/>
    <property type="match status" value="1"/>
</dbReference>
<evidence type="ECO:0000313" key="5">
    <source>
        <dbReference type="EMBL" id="KAJ3684960.1"/>
    </source>
</evidence>
<evidence type="ECO:0000256" key="1">
    <source>
        <dbReference type="SAM" id="MobiDB-lite"/>
    </source>
</evidence>
<feature type="region of interest" description="Disordered" evidence="1">
    <location>
        <begin position="281"/>
        <end position="310"/>
    </location>
</feature>
<dbReference type="EMBL" id="JAMRDG010000002">
    <property type="protein sequence ID" value="KAJ3684960.1"/>
    <property type="molecule type" value="Genomic_DNA"/>
</dbReference>
<proteinExistence type="predicted"/>
<protein>
    <recommendedName>
        <fullName evidence="4">DUF7356 domain-containing protein</fullName>
    </recommendedName>
</protein>
<evidence type="ECO:0000256" key="2">
    <source>
        <dbReference type="SAM" id="Phobius"/>
    </source>
</evidence>
<sequence length="310" mass="34644">MKFFGCFCFFVLFVVFAIATEATSGSNNTTNVIHMFPPIIANATKETVTKLNEASKSTESGDLIEIPLRRDEPVIALNDSKRQDPQNGEWDSVSNVEECDPSNRCVDQKDMFIACLRVPGTDSLALSLLIENNGTDSLDIEIVAPAFVNLEHSQVQLKAKEHKKVKVYLTEGAKDTTILLRSQESHCSLNLRNTLILEPPRTPSLYIHLLTRFTLGCILLAVMSLIALTYLFVKFRRSHSEVGLPYQRLDMELPVSTGGGAFSERNPENWNNWGDVWLDEEAPLTPSKPSSKPLSKGLNPRKFSKEGWKT</sequence>
<reference evidence="5 6" key="1">
    <citation type="journal article" date="2022" name="Cell">
        <title>Repeat-based holocentromeres influence genome architecture and karyotype evolution.</title>
        <authorList>
            <person name="Hofstatter P.G."/>
            <person name="Thangavel G."/>
            <person name="Lux T."/>
            <person name="Neumann P."/>
            <person name="Vondrak T."/>
            <person name="Novak P."/>
            <person name="Zhang M."/>
            <person name="Costa L."/>
            <person name="Castellani M."/>
            <person name="Scott A."/>
            <person name="Toegelov H."/>
            <person name="Fuchs J."/>
            <person name="Mata-Sucre Y."/>
            <person name="Dias Y."/>
            <person name="Vanzela A.L.L."/>
            <person name="Huettel B."/>
            <person name="Almeida C.C.S."/>
            <person name="Simkova H."/>
            <person name="Souza G."/>
            <person name="Pedrosa-Harand A."/>
            <person name="Macas J."/>
            <person name="Mayer K.F.X."/>
            <person name="Houben A."/>
            <person name="Marques A."/>
        </authorList>
    </citation>
    <scope>NUCLEOTIDE SEQUENCE [LARGE SCALE GENOMIC DNA]</scope>
    <source>
        <strain evidence="5">RhyTen1mFocal</strain>
    </source>
</reference>
<evidence type="ECO:0000313" key="6">
    <source>
        <dbReference type="Proteomes" id="UP001210211"/>
    </source>
</evidence>
<evidence type="ECO:0000256" key="3">
    <source>
        <dbReference type="SAM" id="SignalP"/>
    </source>
</evidence>
<comment type="caution">
    <text evidence="5">The sequence shown here is derived from an EMBL/GenBank/DDBJ whole genome shotgun (WGS) entry which is preliminary data.</text>
</comment>
<keyword evidence="2" id="KW-0812">Transmembrane</keyword>
<name>A0AAD5WAL5_9POAL</name>
<feature type="compositionally biased region" description="Low complexity" evidence="1">
    <location>
        <begin position="283"/>
        <end position="298"/>
    </location>
</feature>
<keyword evidence="6" id="KW-1185">Reference proteome</keyword>
<keyword evidence="3" id="KW-0732">Signal</keyword>
<dbReference type="PANTHER" id="PTHR34200">
    <property type="entry name" value="DENTIN SIALOPHOSPHOPROTEIN-LIKE ISOFORM X1"/>
    <property type="match status" value="1"/>
</dbReference>
<organism evidence="5 6">
    <name type="scientific">Rhynchospora tenuis</name>
    <dbReference type="NCBI Taxonomy" id="198213"/>
    <lineage>
        <taxon>Eukaryota</taxon>
        <taxon>Viridiplantae</taxon>
        <taxon>Streptophyta</taxon>
        <taxon>Embryophyta</taxon>
        <taxon>Tracheophyta</taxon>
        <taxon>Spermatophyta</taxon>
        <taxon>Magnoliopsida</taxon>
        <taxon>Liliopsida</taxon>
        <taxon>Poales</taxon>
        <taxon>Cyperaceae</taxon>
        <taxon>Cyperoideae</taxon>
        <taxon>Rhynchosporeae</taxon>
        <taxon>Rhynchospora</taxon>
    </lineage>
</organism>
<gene>
    <name evidence="5" type="ORF">LUZ61_014124</name>
</gene>
<feature type="signal peptide" evidence="3">
    <location>
        <begin position="1"/>
        <end position="22"/>
    </location>
</feature>
<evidence type="ECO:0000259" key="4">
    <source>
        <dbReference type="Pfam" id="PF24053"/>
    </source>
</evidence>
<feature type="chain" id="PRO_5042187383" description="DUF7356 domain-containing protein" evidence="3">
    <location>
        <begin position="23"/>
        <end position="310"/>
    </location>
</feature>
<dbReference type="Pfam" id="PF24053">
    <property type="entry name" value="DUF7356"/>
    <property type="match status" value="1"/>
</dbReference>
<feature type="transmembrane region" description="Helical" evidence="2">
    <location>
        <begin position="209"/>
        <end position="233"/>
    </location>
</feature>
<dbReference type="Proteomes" id="UP001210211">
    <property type="component" value="Unassembled WGS sequence"/>
</dbReference>
<keyword evidence="2" id="KW-1133">Transmembrane helix</keyword>
<accession>A0AAD5WAL5</accession>